<reference evidence="5" key="2">
    <citation type="submission" date="2025-08" db="UniProtKB">
        <authorList>
            <consortium name="RefSeq"/>
        </authorList>
    </citation>
    <scope>IDENTIFICATION</scope>
    <source>
        <tissue evidence="5">Young leaves</tissue>
    </source>
</reference>
<dbReference type="RefSeq" id="XP_038970274.1">
    <property type="nucleotide sequence ID" value="XM_039114346.1"/>
</dbReference>
<dbReference type="AlphaFoldDB" id="A0A8B8ZEG3"/>
<dbReference type="InterPro" id="IPR001441">
    <property type="entry name" value="UPP_synth-like"/>
</dbReference>
<evidence type="ECO:0000256" key="3">
    <source>
        <dbReference type="SAM" id="MobiDB-lite"/>
    </source>
</evidence>
<feature type="region of interest" description="Disordered" evidence="3">
    <location>
        <begin position="149"/>
        <end position="171"/>
    </location>
</feature>
<protein>
    <submittedName>
        <fullName evidence="5">Cis-prenyltransferase 4, chloroplastic-like</fullName>
    </submittedName>
</protein>
<name>A0A8B8ZEG3_PHODC</name>
<sequence>MGNRGPNNSKKLPIGKRRFFTYFTVVASTVRALNKESGIKAVCREGEIEQTLNAGTMPHLYWYRFGLPLAALANSSEHASHGALFPIRQYFHESHPLRRAPLLPFATSGKPTHFPSLPLPSIPHKPPFSSPRHHSKAFLGKLLRRSKHPEKEKIEGKESARNGDDSCEKLPSGVRREMLPRHVAVIMDGNSRWARTKGLPTWAGHEAGYRSLQEMVKLSCRWGIRVLTVFAFSFENWLRPKVEVDFLMVLIEGALKENIKYYLSEGIRVRIIGDSSRLPNSLQKIAKETQEKTETNSRLELNIAVSYSGRKDITQACQKIAWKVQHGLLDSADISESLIDQELETNRSNEFPCPDLLIRTGGELRLSNFLLWQSAYTELFFTKTLWPDFGEPEYIEVLCSFQERERRFGQRIT</sequence>
<dbReference type="NCBIfam" id="TIGR00055">
    <property type="entry name" value="uppS"/>
    <property type="match status" value="1"/>
</dbReference>
<evidence type="ECO:0000313" key="4">
    <source>
        <dbReference type="Proteomes" id="UP000228380"/>
    </source>
</evidence>
<dbReference type="InterPro" id="IPR036424">
    <property type="entry name" value="UPP_synth-like_sf"/>
</dbReference>
<organism evidence="4 5">
    <name type="scientific">Phoenix dactylifera</name>
    <name type="common">Date palm</name>
    <dbReference type="NCBI Taxonomy" id="42345"/>
    <lineage>
        <taxon>Eukaryota</taxon>
        <taxon>Viridiplantae</taxon>
        <taxon>Streptophyta</taxon>
        <taxon>Embryophyta</taxon>
        <taxon>Tracheophyta</taxon>
        <taxon>Spermatophyta</taxon>
        <taxon>Magnoliopsida</taxon>
        <taxon>Liliopsida</taxon>
        <taxon>Arecaceae</taxon>
        <taxon>Coryphoideae</taxon>
        <taxon>Phoeniceae</taxon>
        <taxon>Phoenix</taxon>
    </lineage>
</organism>
<evidence type="ECO:0000256" key="2">
    <source>
        <dbReference type="ARBA" id="ARBA00022679"/>
    </source>
</evidence>
<evidence type="ECO:0000313" key="5">
    <source>
        <dbReference type="RefSeq" id="XP_038970274.1"/>
    </source>
</evidence>
<dbReference type="FunFam" id="3.40.1180.10:FF:000001">
    <property type="entry name" value="(2E,6E)-farnesyl-diphosphate-specific ditrans,polycis-undecaprenyl-diphosphate synthase"/>
    <property type="match status" value="1"/>
</dbReference>
<evidence type="ECO:0000256" key="1">
    <source>
        <dbReference type="ARBA" id="ARBA00001946"/>
    </source>
</evidence>
<dbReference type="CDD" id="cd00475">
    <property type="entry name" value="Cis_IPPS"/>
    <property type="match status" value="1"/>
</dbReference>
<dbReference type="KEGG" id="pda:103709192"/>
<dbReference type="Proteomes" id="UP000228380">
    <property type="component" value="Chromosome 16"/>
</dbReference>
<accession>A0A8B8ZEG3</accession>
<dbReference type="HAMAP" id="MF_01139">
    <property type="entry name" value="ISPT"/>
    <property type="match status" value="1"/>
</dbReference>
<dbReference type="InterPro" id="IPR018520">
    <property type="entry name" value="UPP_synth-like_CS"/>
</dbReference>
<proteinExistence type="inferred from homology"/>
<dbReference type="GO" id="GO:0016094">
    <property type="term" value="P:polyprenol biosynthetic process"/>
    <property type="evidence" value="ECO:0007669"/>
    <property type="project" value="TreeGrafter"/>
</dbReference>
<dbReference type="Pfam" id="PF01255">
    <property type="entry name" value="Prenyltransf"/>
    <property type="match status" value="1"/>
</dbReference>
<gene>
    <name evidence="5" type="primary">LOC103709192</name>
</gene>
<dbReference type="OrthoDB" id="4173905at2759"/>
<dbReference type="PROSITE" id="PS01066">
    <property type="entry name" value="UPP_SYNTHASE"/>
    <property type="match status" value="1"/>
</dbReference>
<dbReference type="PANTHER" id="PTHR10291">
    <property type="entry name" value="DEHYDRODOLICHYL DIPHOSPHATE SYNTHASE FAMILY MEMBER"/>
    <property type="match status" value="1"/>
</dbReference>
<dbReference type="GeneID" id="103709192"/>
<dbReference type="Gene3D" id="3.40.1180.10">
    <property type="entry name" value="Decaprenyl diphosphate synthase-like"/>
    <property type="match status" value="1"/>
</dbReference>
<dbReference type="GO" id="GO:0045547">
    <property type="term" value="F:ditrans,polycis-polyprenyl diphosphate synthase [(2E,6E)-farnesyl diphosphate specific] activity"/>
    <property type="evidence" value="ECO:0007669"/>
    <property type="project" value="TreeGrafter"/>
</dbReference>
<keyword evidence="4" id="KW-1185">Reference proteome</keyword>
<reference evidence="4" key="1">
    <citation type="journal article" date="2019" name="Nat. Commun.">
        <title>Genome-wide association mapping of date palm fruit traits.</title>
        <authorList>
            <person name="Hazzouri K.M."/>
            <person name="Gros-Balthazard M."/>
            <person name="Flowers J.M."/>
            <person name="Copetti D."/>
            <person name="Lemansour A."/>
            <person name="Lebrun M."/>
            <person name="Masmoudi K."/>
            <person name="Ferrand S."/>
            <person name="Dhar M.I."/>
            <person name="Fresquez Z.A."/>
            <person name="Rosas U."/>
            <person name="Zhang J."/>
            <person name="Talag J."/>
            <person name="Lee S."/>
            <person name="Kudrna D."/>
            <person name="Powell R.F."/>
            <person name="Leitch I.J."/>
            <person name="Krueger R.R."/>
            <person name="Wing R.A."/>
            <person name="Amiri K.M.A."/>
            <person name="Purugganan M.D."/>
        </authorList>
    </citation>
    <scope>NUCLEOTIDE SEQUENCE [LARGE SCALE GENOMIC DNA]</scope>
    <source>
        <strain evidence="4">cv. Khalas</strain>
    </source>
</reference>
<comment type="cofactor">
    <cofactor evidence="1">
        <name>Mg(2+)</name>
        <dbReference type="ChEBI" id="CHEBI:18420"/>
    </cofactor>
</comment>
<dbReference type="GO" id="GO:0005737">
    <property type="term" value="C:cytoplasm"/>
    <property type="evidence" value="ECO:0007669"/>
    <property type="project" value="UniProtKB-ARBA"/>
</dbReference>
<dbReference type="SUPFAM" id="SSF64005">
    <property type="entry name" value="Undecaprenyl diphosphate synthase"/>
    <property type="match status" value="1"/>
</dbReference>
<dbReference type="PANTHER" id="PTHR10291:SF0">
    <property type="entry name" value="DEHYDRODOLICHYL DIPHOSPHATE SYNTHASE 2"/>
    <property type="match status" value="1"/>
</dbReference>
<keyword evidence="2" id="KW-0808">Transferase</keyword>